<dbReference type="InterPro" id="IPR013087">
    <property type="entry name" value="Znf_C2H2_type"/>
</dbReference>
<dbReference type="HOGENOM" id="CLU_1932769_0_0_1"/>
<dbReference type="InterPro" id="IPR036236">
    <property type="entry name" value="Znf_C2H2_sf"/>
</dbReference>
<keyword evidence="2" id="KW-0479">Metal-binding</keyword>
<evidence type="ECO:0000256" key="4">
    <source>
        <dbReference type="ARBA" id="ARBA00022833"/>
    </source>
</evidence>
<dbReference type="SMART" id="SM00355">
    <property type="entry name" value="ZnF_C2H2"/>
    <property type="match status" value="2"/>
</dbReference>
<dbReference type="GO" id="GO:0046872">
    <property type="term" value="F:metal ion binding"/>
    <property type="evidence" value="ECO:0007669"/>
    <property type="project" value="UniProtKB-KW"/>
</dbReference>
<dbReference type="PANTHER" id="PTHR45891:SF3">
    <property type="entry name" value="ZINC FINGER PROTEIN 2"/>
    <property type="match status" value="1"/>
</dbReference>
<dbReference type="PANTHER" id="PTHR45891">
    <property type="entry name" value="ZINC FINGER HOMEOBOX PROTEIN"/>
    <property type="match status" value="1"/>
</dbReference>
<dbReference type="OrthoDB" id="6417226at2759"/>
<feature type="domain" description="C2H2-type" evidence="5">
    <location>
        <begin position="99"/>
        <end position="123"/>
    </location>
</feature>
<keyword evidence="3" id="KW-0677">Repeat</keyword>
<feature type="non-terminal residue" evidence="6">
    <location>
        <position position="1"/>
    </location>
</feature>
<keyword evidence="7" id="KW-1185">Reference proteome</keyword>
<organism evidence="6 7">
    <name type="scientific">Daphnia pulex</name>
    <name type="common">Water flea</name>
    <dbReference type="NCBI Taxonomy" id="6669"/>
    <lineage>
        <taxon>Eukaryota</taxon>
        <taxon>Metazoa</taxon>
        <taxon>Ecdysozoa</taxon>
        <taxon>Arthropoda</taxon>
        <taxon>Crustacea</taxon>
        <taxon>Branchiopoda</taxon>
        <taxon>Diplostraca</taxon>
        <taxon>Cladocera</taxon>
        <taxon>Anomopoda</taxon>
        <taxon>Daphniidae</taxon>
        <taxon>Daphnia</taxon>
    </lineage>
</organism>
<reference evidence="6 7" key="1">
    <citation type="journal article" date="2011" name="Science">
        <title>The ecoresponsive genome of Daphnia pulex.</title>
        <authorList>
            <person name="Colbourne J.K."/>
            <person name="Pfrender M.E."/>
            <person name="Gilbert D."/>
            <person name="Thomas W.K."/>
            <person name="Tucker A."/>
            <person name="Oakley T.H."/>
            <person name="Tokishita S."/>
            <person name="Aerts A."/>
            <person name="Arnold G.J."/>
            <person name="Basu M.K."/>
            <person name="Bauer D.J."/>
            <person name="Caceres C.E."/>
            <person name="Carmel L."/>
            <person name="Casola C."/>
            <person name="Choi J.H."/>
            <person name="Detter J.C."/>
            <person name="Dong Q."/>
            <person name="Dusheyko S."/>
            <person name="Eads B.D."/>
            <person name="Frohlich T."/>
            <person name="Geiler-Samerotte K.A."/>
            <person name="Gerlach D."/>
            <person name="Hatcher P."/>
            <person name="Jogdeo S."/>
            <person name="Krijgsveld J."/>
            <person name="Kriventseva E.V."/>
            <person name="Kultz D."/>
            <person name="Laforsch C."/>
            <person name="Lindquist E."/>
            <person name="Lopez J."/>
            <person name="Manak J.R."/>
            <person name="Muller J."/>
            <person name="Pangilinan J."/>
            <person name="Patwardhan R.P."/>
            <person name="Pitluck S."/>
            <person name="Pritham E.J."/>
            <person name="Rechtsteiner A."/>
            <person name="Rho M."/>
            <person name="Rogozin I.B."/>
            <person name="Sakarya O."/>
            <person name="Salamov A."/>
            <person name="Schaack S."/>
            <person name="Shapiro H."/>
            <person name="Shiga Y."/>
            <person name="Skalitzky C."/>
            <person name="Smith Z."/>
            <person name="Souvorov A."/>
            <person name="Sung W."/>
            <person name="Tang Z."/>
            <person name="Tsuchiya D."/>
            <person name="Tu H."/>
            <person name="Vos H."/>
            <person name="Wang M."/>
            <person name="Wolf Y.I."/>
            <person name="Yamagata H."/>
            <person name="Yamada T."/>
            <person name="Ye Y."/>
            <person name="Shaw J.R."/>
            <person name="Andrews J."/>
            <person name="Crease T.J."/>
            <person name="Tang H."/>
            <person name="Lucas S.M."/>
            <person name="Robertson H.M."/>
            <person name="Bork P."/>
            <person name="Koonin E.V."/>
            <person name="Zdobnov E.M."/>
            <person name="Grigoriev I.V."/>
            <person name="Lynch M."/>
            <person name="Boore J.L."/>
        </authorList>
    </citation>
    <scope>NUCLEOTIDE SEQUENCE [LARGE SCALE GENOMIC DNA]</scope>
</reference>
<evidence type="ECO:0000256" key="2">
    <source>
        <dbReference type="ARBA" id="ARBA00022723"/>
    </source>
</evidence>
<dbReference type="STRING" id="6669.E9FTE2"/>
<dbReference type="InterPro" id="IPR051968">
    <property type="entry name" value="ZnFinger_Homeobox_TR"/>
</dbReference>
<dbReference type="eggNOG" id="KOG1146">
    <property type="taxonomic scope" value="Eukaryota"/>
</dbReference>
<dbReference type="SUPFAM" id="SSF57667">
    <property type="entry name" value="beta-beta-alpha zinc fingers"/>
    <property type="match status" value="1"/>
</dbReference>
<sequence length="131" mass="15032">VFQCLVCSVFCGDMAEVVAQHVAADRSRQREHEALLLIGGHYLCRLCAYKTTLKANFQLHCKTDKHLQRLQHATHIQEGGARNDWKLQYVTSTTNPVQLRCNVCEYYTNSVHKLQVHASSPRHQLAVELFR</sequence>
<evidence type="ECO:0000313" key="6">
    <source>
        <dbReference type="EMBL" id="EFX89654.1"/>
    </source>
</evidence>
<feature type="domain" description="C2H2-type" evidence="5">
    <location>
        <begin position="42"/>
        <end position="66"/>
    </location>
</feature>
<proteinExistence type="predicted"/>
<comment type="subcellular location">
    <subcellularLocation>
        <location evidence="1">Nucleus</location>
    </subcellularLocation>
</comment>
<dbReference type="EMBL" id="GL732524">
    <property type="protein sequence ID" value="EFX89654.1"/>
    <property type="molecule type" value="Genomic_DNA"/>
</dbReference>
<accession>E9FTE2</accession>
<protein>
    <recommendedName>
        <fullName evidence="5">C2H2-type domain-containing protein</fullName>
    </recommendedName>
</protein>
<dbReference type="InParanoid" id="E9FTE2"/>
<feature type="non-terminal residue" evidence="6">
    <location>
        <position position="131"/>
    </location>
</feature>
<dbReference type="Proteomes" id="UP000000305">
    <property type="component" value="Unassembled WGS sequence"/>
</dbReference>
<keyword evidence="4" id="KW-0862">Zinc</keyword>
<dbReference type="OMA" id="QHATHIQ"/>
<gene>
    <name evidence="6" type="ORF">DAPPUDRAFT_35537</name>
</gene>
<name>E9FTE2_DAPPU</name>
<evidence type="ECO:0000256" key="1">
    <source>
        <dbReference type="ARBA" id="ARBA00004123"/>
    </source>
</evidence>
<dbReference type="Pfam" id="PF24056">
    <property type="entry name" value="zf-C2H2_ZFHX3"/>
    <property type="match status" value="1"/>
</dbReference>
<evidence type="ECO:0000313" key="7">
    <source>
        <dbReference type="Proteomes" id="UP000000305"/>
    </source>
</evidence>
<evidence type="ECO:0000256" key="3">
    <source>
        <dbReference type="ARBA" id="ARBA00022737"/>
    </source>
</evidence>
<dbReference type="AlphaFoldDB" id="E9FTE2"/>
<dbReference type="KEGG" id="dpx:DAPPUDRAFT_35537"/>
<evidence type="ECO:0000259" key="5">
    <source>
        <dbReference type="SMART" id="SM00355"/>
    </source>
</evidence>
<dbReference type="GO" id="GO:0005634">
    <property type="term" value="C:nucleus"/>
    <property type="evidence" value="ECO:0007669"/>
    <property type="project" value="UniProtKB-SubCell"/>
</dbReference>